<dbReference type="EMBL" id="CAJVCH010570591">
    <property type="protein sequence ID" value="CAG7835320.1"/>
    <property type="molecule type" value="Genomic_DNA"/>
</dbReference>
<name>A0A8J2PSN8_9HEXA</name>
<feature type="compositionally biased region" description="Basic and acidic residues" evidence="1">
    <location>
        <begin position="317"/>
        <end position="327"/>
    </location>
</feature>
<evidence type="ECO:0000313" key="2">
    <source>
        <dbReference type="EMBL" id="CAG7835320.1"/>
    </source>
</evidence>
<organism evidence="2 3">
    <name type="scientific">Allacma fusca</name>
    <dbReference type="NCBI Taxonomy" id="39272"/>
    <lineage>
        <taxon>Eukaryota</taxon>
        <taxon>Metazoa</taxon>
        <taxon>Ecdysozoa</taxon>
        <taxon>Arthropoda</taxon>
        <taxon>Hexapoda</taxon>
        <taxon>Collembola</taxon>
        <taxon>Symphypleona</taxon>
        <taxon>Sminthuridae</taxon>
        <taxon>Allacma</taxon>
    </lineage>
</organism>
<feature type="region of interest" description="Disordered" evidence="1">
    <location>
        <begin position="317"/>
        <end position="347"/>
    </location>
</feature>
<dbReference type="Proteomes" id="UP000708208">
    <property type="component" value="Unassembled WGS sequence"/>
</dbReference>
<protein>
    <submittedName>
        <fullName evidence="2">Uncharacterized protein</fullName>
    </submittedName>
</protein>
<evidence type="ECO:0000313" key="3">
    <source>
        <dbReference type="Proteomes" id="UP000708208"/>
    </source>
</evidence>
<keyword evidence="3" id="KW-1185">Reference proteome</keyword>
<reference evidence="2" key="1">
    <citation type="submission" date="2021-06" db="EMBL/GenBank/DDBJ databases">
        <authorList>
            <person name="Hodson N. C."/>
            <person name="Mongue J. A."/>
            <person name="Jaron S. K."/>
        </authorList>
    </citation>
    <scope>NUCLEOTIDE SEQUENCE</scope>
</reference>
<proteinExistence type="predicted"/>
<feature type="compositionally biased region" description="Low complexity" evidence="1">
    <location>
        <begin position="328"/>
        <end position="339"/>
    </location>
</feature>
<accession>A0A8J2PSN8</accession>
<comment type="caution">
    <text evidence="2">The sequence shown here is derived from an EMBL/GenBank/DDBJ whole genome shotgun (WGS) entry which is preliminary data.</text>
</comment>
<dbReference type="AlphaFoldDB" id="A0A8J2PSN8"/>
<gene>
    <name evidence="2" type="ORF">AFUS01_LOCUS44706</name>
</gene>
<evidence type="ECO:0000256" key="1">
    <source>
        <dbReference type="SAM" id="MobiDB-lite"/>
    </source>
</evidence>
<sequence>MTPDLFEESKAQNVITTIRNLYADKSTPPTSGGVNNERNNEDQMFTRTCAEIAELTPEEFNYMEELLFDFILREWEYSTNCCFRTLNFIEHIFQYICSIASEDIVHQYLKYFAQPNMPAQVRLWLYPTVLQTYRSRFEYDQETEDDCFSSMEKFVCEIDPANMTLSNSKSLILLLKEAFLSFTSATDTAVDKKLLTGFLTCRESIVKLCETDENRIVILDLLSKCLTKKPTVTTLLLSSMLLIFLQTTFQLTQSSLSTIHPFLEKLINGASHHRNITVTNFVTEVVTSFLNSLQVSDEKLVFDIMKGLRIKLKPVESFKPGRSDSQEKPSSQKSNNSSPARPGNSSGEKMLDLLEKLLIKMKSSNVSFDSKSETERLEKIISNLNSFL</sequence>